<keyword evidence="1" id="KW-0233">DNA recombination</keyword>
<evidence type="ECO:0008006" key="4">
    <source>
        <dbReference type="Google" id="ProtNLM"/>
    </source>
</evidence>
<organism evidence="2 3">
    <name type="scientific">Morganella morganii</name>
    <name type="common">Proteus morganii</name>
    <dbReference type="NCBI Taxonomy" id="582"/>
    <lineage>
        <taxon>Bacteria</taxon>
        <taxon>Pseudomonadati</taxon>
        <taxon>Pseudomonadota</taxon>
        <taxon>Gammaproteobacteria</taxon>
        <taxon>Enterobacterales</taxon>
        <taxon>Morganellaceae</taxon>
        <taxon>Morganella</taxon>
    </lineage>
</organism>
<accession>A0A433ZTW1</accession>
<name>A0A433ZTW1_MORMO</name>
<dbReference type="InterPro" id="IPR011010">
    <property type="entry name" value="DNA_brk_join_enz"/>
</dbReference>
<dbReference type="SUPFAM" id="SSF56349">
    <property type="entry name" value="DNA breaking-rejoining enzymes"/>
    <property type="match status" value="1"/>
</dbReference>
<proteinExistence type="predicted"/>
<dbReference type="GO" id="GO:0003677">
    <property type="term" value="F:DNA binding"/>
    <property type="evidence" value="ECO:0007669"/>
    <property type="project" value="InterPro"/>
</dbReference>
<dbReference type="GO" id="GO:0006310">
    <property type="term" value="P:DNA recombination"/>
    <property type="evidence" value="ECO:0007669"/>
    <property type="project" value="UniProtKB-KW"/>
</dbReference>
<sequence>METDLYRLFSFYWLLIKLRGQLTHRRWHQTYGWVIREIDQVIAPHFPAKRVQQALDLIENRAEHLLDIRDRILRYRRDIGVSLRITHRVKYPQGFSSIYRDEDIYLSVRVSHLASQHINALCADQGLVSYAGFKKHIIHLRTACYLICAVFSGMRDAELASLEVGCFSRREGNEGEMFCWLKGLTYKLEADPMPAEWMVPDIVGNAVRVATRLGEPQRARCQARRIKLETLLSEGAMPDAARNALLLELDETRKHQYALMVTEKEQGRILALSGCVAISCLRDFASLAGVIVEPPDADGISDHSAVSVGQPWPLAPHQFRRTFAVYVARHLMGDLRYLSEHFKHWSMDMTLYYAKQEGLDHTLFSDVLTERDTLQALMIETWLATDIPLAGKSGKRLLAQRLRGELKTVKDLRDFCRQLGDDVFIRGTGHSWCMASGNECNGLGLYDALHCLSCENGVIDSTQRPIWREIRQQQIDVLHCPDLGLPSQARCLDHLREAERILRELGDNVEPYDISDAPFSGKTL</sequence>
<evidence type="ECO:0000313" key="3">
    <source>
        <dbReference type="Proteomes" id="UP000286908"/>
    </source>
</evidence>
<dbReference type="Gene3D" id="1.10.443.10">
    <property type="entry name" value="Intergrase catalytic core"/>
    <property type="match status" value="1"/>
</dbReference>
<dbReference type="EMBL" id="NRQY01000001">
    <property type="protein sequence ID" value="RUT65560.1"/>
    <property type="molecule type" value="Genomic_DNA"/>
</dbReference>
<reference evidence="2 3" key="1">
    <citation type="submission" date="2017-08" db="EMBL/GenBank/DDBJ databases">
        <title>Draft genome sequence of pheromone producing symbiont Morganella morganii, of the female New Zealand grass grub Costelytra giveni.</title>
        <authorList>
            <person name="Laugraud A."/>
            <person name="Young S.D."/>
            <person name="Hurst M.H."/>
        </authorList>
    </citation>
    <scope>NUCLEOTIDE SEQUENCE [LARGE SCALE GENOMIC DNA]</scope>
    <source>
        <strain evidence="2 3">MMsCG</strain>
    </source>
</reference>
<dbReference type="Proteomes" id="UP000286908">
    <property type="component" value="Unassembled WGS sequence"/>
</dbReference>
<dbReference type="AlphaFoldDB" id="A0A433ZTW1"/>
<comment type="caution">
    <text evidence="2">The sequence shown here is derived from an EMBL/GenBank/DDBJ whole genome shotgun (WGS) entry which is preliminary data.</text>
</comment>
<protein>
    <recommendedName>
        <fullName evidence="4">Integrase</fullName>
    </recommendedName>
</protein>
<evidence type="ECO:0000256" key="1">
    <source>
        <dbReference type="ARBA" id="ARBA00023172"/>
    </source>
</evidence>
<gene>
    <name evidence="2" type="ORF">CKG00_03405</name>
</gene>
<evidence type="ECO:0000313" key="2">
    <source>
        <dbReference type="EMBL" id="RUT65560.1"/>
    </source>
</evidence>
<dbReference type="GO" id="GO:0015074">
    <property type="term" value="P:DNA integration"/>
    <property type="evidence" value="ECO:0007669"/>
    <property type="project" value="InterPro"/>
</dbReference>
<dbReference type="InterPro" id="IPR013762">
    <property type="entry name" value="Integrase-like_cat_sf"/>
</dbReference>